<proteinExistence type="predicted"/>
<accession>A0A377BK91</accession>
<gene>
    <name evidence="1" type="ORF">NCTC13148_00991</name>
</gene>
<dbReference type="AlphaFoldDB" id="A0A377BK91"/>
<name>A0A377BK91_ECOLX</name>
<dbReference type="Proteomes" id="UP000254255">
    <property type="component" value="Unassembled WGS sequence"/>
</dbReference>
<organism evidence="1 2">
    <name type="scientific">Escherichia coli</name>
    <dbReference type="NCBI Taxonomy" id="562"/>
    <lineage>
        <taxon>Bacteria</taxon>
        <taxon>Pseudomonadati</taxon>
        <taxon>Pseudomonadota</taxon>
        <taxon>Gammaproteobacteria</taxon>
        <taxon>Enterobacterales</taxon>
        <taxon>Enterobacteriaceae</taxon>
        <taxon>Escherichia</taxon>
    </lineage>
</organism>
<evidence type="ECO:0000313" key="1">
    <source>
        <dbReference type="EMBL" id="STL69022.1"/>
    </source>
</evidence>
<evidence type="ECO:0000313" key="2">
    <source>
        <dbReference type="Proteomes" id="UP000254255"/>
    </source>
</evidence>
<reference evidence="1 2" key="1">
    <citation type="submission" date="2018-06" db="EMBL/GenBank/DDBJ databases">
        <authorList>
            <consortium name="Pathogen Informatics"/>
            <person name="Doyle S."/>
        </authorList>
    </citation>
    <scope>NUCLEOTIDE SEQUENCE [LARGE SCALE GENOMIC DNA]</scope>
    <source>
        <strain evidence="1 2">NCTC13148</strain>
    </source>
</reference>
<dbReference type="EMBL" id="UGET01000004">
    <property type="protein sequence ID" value="STL69022.1"/>
    <property type="molecule type" value="Genomic_DNA"/>
</dbReference>
<sequence>MRLLAPNHIHMDFIGNNPHTMTLAQVSHDLQLIARPHFPGRILWATQEHNFTFWFRQHGFQLAHIAKPTISLLL</sequence>
<protein>
    <submittedName>
        <fullName evidence="1">Uncharacterized protein</fullName>
    </submittedName>
</protein>